<organism evidence="5 6">
    <name type="scientific">Microbulbifer marinus</name>
    <dbReference type="NCBI Taxonomy" id="658218"/>
    <lineage>
        <taxon>Bacteria</taxon>
        <taxon>Pseudomonadati</taxon>
        <taxon>Pseudomonadota</taxon>
        <taxon>Gammaproteobacteria</taxon>
        <taxon>Cellvibrionales</taxon>
        <taxon>Microbulbiferaceae</taxon>
        <taxon>Microbulbifer</taxon>
    </lineage>
</organism>
<dbReference type="NCBIfam" id="NF033788">
    <property type="entry name" value="HTH_metalloreg"/>
    <property type="match status" value="1"/>
</dbReference>
<evidence type="ECO:0000256" key="1">
    <source>
        <dbReference type="ARBA" id="ARBA00023015"/>
    </source>
</evidence>
<dbReference type="PRINTS" id="PR00778">
    <property type="entry name" value="HTHARSR"/>
</dbReference>
<keyword evidence="3" id="KW-0804">Transcription</keyword>
<keyword evidence="2" id="KW-0238">DNA-binding</keyword>
<dbReference type="CDD" id="cd00090">
    <property type="entry name" value="HTH_ARSR"/>
    <property type="match status" value="1"/>
</dbReference>
<dbReference type="InterPro" id="IPR036390">
    <property type="entry name" value="WH_DNA-bd_sf"/>
</dbReference>
<dbReference type="InterPro" id="IPR051011">
    <property type="entry name" value="Metal_resp_trans_reg"/>
</dbReference>
<dbReference type="RefSeq" id="WP_091384108.1">
    <property type="nucleotide sequence ID" value="NZ_FNQO01000001.1"/>
</dbReference>
<dbReference type="PROSITE" id="PS50987">
    <property type="entry name" value="HTH_ARSR_2"/>
    <property type="match status" value="1"/>
</dbReference>
<evidence type="ECO:0000313" key="5">
    <source>
        <dbReference type="EMBL" id="SDZ77341.1"/>
    </source>
</evidence>
<dbReference type="Proteomes" id="UP000198658">
    <property type="component" value="Unassembled WGS sequence"/>
</dbReference>
<evidence type="ECO:0000313" key="6">
    <source>
        <dbReference type="Proteomes" id="UP000198658"/>
    </source>
</evidence>
<feature type="domain" description="HTH arsR-type" evidence="4">
    <location>
        <begin position="8"/>
        <end position="99"/>
    </location>
</feature>
<dbReference type="AlphaFoldDB" id="A0A1H3VRN6"/>
<dbReference type="InterPro" id="IPR011991">
    <property type="entry name" value="ArsR-like_HTH"/>
</dbReference>
<evidence type="ECO:0000259" key="4">
    <source>
        <dbReference type="PROSITE" id="PS50987"/>
    </source>
</evidence>
<evidence type="ECO:0000256" key="3">
    <source>
        <dbReference type="ARBA" id="ARBA00023163"/>
    </source>
</evidence>
<gene>
    <name evidence="5" type="ORF">SAMN05216562_0200</name>
</gene>
<dbReference type="GO" id="GO:0003677">
    <property type="term" value="F:DNA binding"/>
    <property type="evidence" value="ECO:0007669"/>
    <property type="project" value="UniProtKB-KW"/>
</dbReference>
<protein>
    <submittedName>
        <fullName evidence="5">Transcriptional regulator, ArsR family</fullName>
    </submittedName>
</protein>
<dbReference type="Pfam" id="PF01022">
    <property type="entry name" value="HTH_5"/>
    <property type="match status" value="1"/>
</dbReference>
<keyword evidence="1" id="KW-0805">Transcription regulation</keyword>
<dbReference type="PANTHER" id="PTHR43132">
    <property type="entry name" value="ARSENICAL RESISTANCE OPERON REPRESSOR ARSR-RELATED"/>
    <property type="match status" value="1"/>
</dbReference>
<dbReference type="OrthoDB" id="9796124at2"/>
<dbReference type="EMBL" id="FNQO01000001">
    <property type="protein sequence ID" value="SDZ77341.1"/>
    <property type="molecule type" value="Genomic_DNA"/>
</dbReference>
<dbReference type="STRING" id="658218.SAMN05216562_0200"/>
<name>A0A1H3VRN6_9GAMM</name>
<reference evidence="6" key="1">
    <citation type="submission" date="2016-10" db="EMBL/GenBank/DDBJ databases">
        <authorList>
            <person name="Varghese N."/>
            <person name="Submissions S."/>
        </authorList>
    </citation>
    <scope>NUCLEOTIDE SEQUENCE [LARGE SCALE GENOMIC DNA]</scope>
    <source>
        <strain evidence="6">CGMCC 1.10657</strain>
    </source>
</reference>
<dbReference type="PANTHER" id="PTHR43132:SF6">
    <property type="entry name" value="HTH-TYPE TRANSCRIPTIONAL REPRESSOR CZRA"/>
    <property type="match status" value="1"/>
</dbReference>
<dbReference type="SMART" id="SM00418">
    <property type="entry name" value="HTH_ARSR"/>
    <property type="match status" value="1"/>
</dbReference>
<proteinExistence type="predicted"/>
<dbReference type="InterPro" id="IPR036388">
    <property type="entry name" value="WH-like_DNA-bd_sf"/>
</dbReference>
<dbReference type="Gene3D" id="1.10.10.10">
    <property type="entry name" value="Winged helix-like DNA-binding domain superfamily/Winged helix DNA-binding domain"/>
    <property type="match status" value="1"/>
</dbReference>
<sequence>MSTPLDLLANASQAAALLKAMSNENRLMVLCCLQEGEMSVSELNEVVPLSQSALSQHLAALRSADLVATRREGNTIYYRLHGEAPSAIVSVLHDLYCPR</sequence>
<evidence type="ECO:0000256" key="2">
    <source>
        <dbReference type="ARBA" id="ARBA00023125"/>
    </source>
</evidence>
<dbReference type="SUPFAM" id="SSF46785">
    <property type="entry name" value="Winged helix' DNA-binding domain"/>
    <property type="match status" value="1"/>
</dbReference>
<accession>A0A1H3VRN6</accession>
<keyword evidence="6" id="KW-1185">Reference proteome</keyword>
<dbReference type="GO" id="GO:0003700">
    <property type="term" value="F:DNA-binding transcription factor activity"/>
    <property type="evidence" value="ECO:0007669"/>
    <property type="project" value="InterPro"/>
</dbReference>
<dbReference type="InterPro" id="IPR001845">
    <property type="entry name" value="HTH_ArsR_DNA-bd_dom"/>
</dbReference>